<keyword evidence="2" id="KW-1185">Reference proteome</keyword>
<proteinExistence type="predicted"/>
<reference evidence="1" key="1">
    <citation type="submission" date="2020-06" db="EMBL/GenBank/DDBJ databases">
        <title>Whole Genome Sequence of Halomonas aquamarina MB598.</title>
        <authorList>
            <person name="Pervaiz M."/>
            <person name="Fariq A."/>
            <person name="Yasmin A."/>
            <person name="Welch M."/>
        </authorList>
    </citation>
    <scope>NUCLEOTIDE SEQUENCE</scope>
    <source>
        <strain evidence="1">MB598</strain>
    </source>
</reference>
<accession>A0ACC5VSC7</accession>
<sequence length="77" mass="8747">MPKSLALPEGVTRVDVIAVGRARLITPAGEAWDSWFDGPSVTADFMDEREQPAEQKREAFDAQVHARHQHLHFRHQT</sequence>
<keyword evidence="1" id="KW-0238">DNA-binding</keyword>
<name>A0ACC5VSC7_9GAMM</name>
<evidence type="ECO:0000313" key="1">
    <source>
        <dbReference type="EMBL" id="MBZ5487166.1"/>
    </source>
</evidence>
<protein>
    <submittedName>
        <fullName evidence="1">AbrB/MazE/SpoVT family DNA-binding domain-containing protein</fullName>
    </submittedName>
</protein>
<organism evidence="1 2">
    <name type="scientific">Vreelandella aquamarina</name>
    <dbReference type="NCBI Taxonomy" id="77097"/>
    <lineage>
        <taxon>Bacteria</taxon>
        <taxon>Pseudomonadati</taxon>
        <taxon>Pseudomonadota</taxon>
        <taxon>Gammaproteobacteria</taxon>
        <taxon>Oceanospirillales</taxon>
        <taxon>Halomonadaceae</taxon>
        <taxon>Vreelandella</taxon>
    </lineage>
</organism>
<dbReference type="Proteomes" id="UP001319846">
    <property type="component" value="Unassembled WGS sequence"/>
</dbReference>
<comment type="caution">
    <text evidence="1">The sequence shown here is derived from an EMBL/GenBank/DDBJ whole genome shotgun (WGS) entry which is preliminary data.</text>
</comment>
<gene>
    <name evidence="1" type="ORF">HW452_06460</name>
</gene>
<evidence type="ECO:0000313" key="2">
    <source>
        <dbReference type="Proteomes" id="UP001319846"/>
    </source>
</evidence>
<dbReference type="EMBL" id="JABYQT010000003">
    <property type="protein sequence ID" value="MBZ5487166.1"/>
    <property type="molecule type" value="Genomic_DNA"/>
</dbReference>